<sequence length="121" mass="12778">MLSDTITLNDASSAAKTFTKTSQSGNESTRFDTSSTLGEPRLMVVRHQAVGKGSTTADRHNFAFSKRKNDSNGVPQTVSLSVVVTVPRDTSVASEVPDLVAFAENFLATSGVVTALLRGES</sequence>
<organism evidence="2">
    <name type="scientific">Leviviridae sp</name>
    <dbReference type="NCBI Taxonomy" id="2027243"/>
    <lineage>
        <taxon>Viruses</taxon>
        <taxon>Riboviria</taxon>
        <taxon>Orthornavirae</taxon>
        <taxon>Lenarviricota</taxon>
        <taxon>Leviviricetes</taxon>
        <taxon>Norzivirales</taxon>
        <taxon>Fiersviridae</taxon>
    </lineage>
</organism>
<feature type="region of interest" description="Disordered" evidence="1">
    <location>
        <begin position="16"/>
        <end position="36"/>
    </location>
</feature>
<dbReference type="EMBL" id="MN035387">
    <property type="protein sequence ID" value="QDH90255.1"/>
    <property type="molecule type" value="Genomic_RNA"/>
</dbReference>
<dbReference type="Gene3D" id="2.40.160.220">
    <property type="match status" value="1"/>
</dbReference>
<protein>
    <submittedName>
        <fullName evidence="2">Uncharacterized protein</fullName>
    </submittedName>
</protein>
<accession>A0A514D9G5</accession>
<proteinExistence type="predicted"/>
<name>A0A514D9G5_9VIRU</name>
<evidence type="ECO:0000256" key="1">
    <source>
        <dbReference type="SAM" id="MobiDB-lite"/>
    </source>
</evidence>
<reference evidence="2" key="1">
    <citation type="submission" date="2019-05" db="EMBL/GenBank/DDBJ databases">
        <title>Metatranscriptomic reconstruction reveals RNA viruses with the potential to shape carbon cycling in soil.</title>
        <authorList>
            <person name="Starr E.P."/>
            <person name="Nuccio E."/>
            <person name="Pett-Ridge J."/>
            <person name="Banfield J.F."/>
            <person name="Firestone M.K."/>
        </authorList>
    </citation>
    <scope>NUCLEOTIDE SEQUENCE</scope>
    <source>
        <strain evidence="2">H4_Rhizo_44_scaffold_802</strain>
    </source>
</reference>
<gene>
    <name evidence="2" type="ORF">H4Rhizo44802_000002</name>
</gene>
<evidence type="ECO:0000313" key="2">
    <source>
        <dbReference type="EMBL" id="QDH90255.1"/>
    </source>
</evidence>